<gene>
    <name evidence="1" type="ORF">WBA_LOCUS12597</name>
</gene>
<name>A0A3P7ERX2_WUCBA</name>
<protein>
    <submittedName>
        <fullName evidence="1">Uncharacterized protein</fullName>
    </submittedName>
</protein>
<accession>A0A3P7ERX2</accession>
<dbReference type="Proteomes" id="UP000270924">
    <property type="component" value="Unassembled WGS sequence"/>
</dbReference>
<organism evidence="1 2">
    <name type="scientific">Wuchereria bancrofti</name>
    <dbReference type="NCBI Taxonomy" id="6293"/>
    <lineage>
        <taxon>Eukaryota</taxon>
        <taxon>Metazoa</taxon>
        <taxon>Ecdysozoa</taxon>
        <taxon>Nematoda</taxon>
        <taxon>Chromadorea</taxon>
        <taxon>Rhabditida</taxon>
        <taxon>Spirurina</taxon>
        <taxon>Spiruromorpha</taxon>
        <taxon>Filarioidea</taxon>
        <taxon>Onchocercidae</taxon>
        <taxon>Wuchereria</taxon>
    </lineage>
</organism>
<dbReference type="EMBL" id="UYWW01012931">
    <property type="protein sequence ID" value="VDM22666.1"/>
    <property type="molecule type" value="Genomic_DNA"/>
</dbReference>
<reference evidence="1 2" key="1">
    <citation type="submission" date="2018-11" db="EMBL/GenBank/DDBJ databases">
        <authorList>
            <consortium name="Pathogen Informatics"/>
        </authorList>
    </citation>
    <scope>NUCLEOTIDE SEQUENCE [LARGE SCALE GENOMIC DNA]</scope>
</reference>
<proteinExistence type="predicted"/>
<keyword evidence="2" id="KW-1185">Reference proteome</keyword>
<evidence type="ECO:0000313" key="1">
    <source>
        <dbReference type="EMBL" id="VDM22666.1"/>
    </source>
</evidence>
<dbReference type="AlphaFoldDB" id="A0A3P7ERX2"/>
<dbReference type="InParanoid" id="A0A3P7ERX2"/>
<evidence type="ECO:0000313" key="2">
    <source>
        <dbReference type="Proteomes" id="UP000270924"/>
    </source>
</evidence>
<sequence length="78" mass="8624">MDPTIGCLDVTIQGQLSDLLRSENLSLKIAHDFPGFAIAVCCSVTFEHLDLDILVQNMQSEGLRQDFIQPVGAERFAM</sequence>